<feature type="transmembrane region" description="Helical" evidence="10">
    <location>
        <begin position="163"/>
        <end position="186"/>
    </location>
</feature>
<feature type="transmembrane region" description="Helical" evidence="10">
    <location>
        <begin position="54"/>
        <end position="80"/>
    </location>
</feature>
<evidence type="ECO:0000256" key="9">
    <source>
        <dbReference type="ARBA" id="ARBA00023251"/>
    </source>
</evidence>
<feature type="transmembrane region" description="Helical" evidence="10">
    <location>
        <begin position="14"/>
        <end position="34"/>
    </location>
</feature>
<evidence type="ECO:0000256" key="4">
    <source>
        <dbReference type="ARBA" id="ARBA00022448"/>
    </source>
</evidence>
<evidence type="ECO:0000256" key="3">
    <source>
        <dbReference type="ARBA" id="ARBA00022106"/>
    </source>
</evidence>
<feature type="transmembrane region" description="Helical" evidence="10">
    <location>
        <begin position="415"/>
        <end position="436"/>
    </location>
</feature>
<feature type="transmembrane region" description="Helical" evidence="10">
    <location>
        <begin position="360"/>
        <end position="381"/>
    </location>
</feature>
<dbReference type="RefSeq" id="WP_216571864.1">
    <property type="nucleotide sequence ID" value="NZ_JAHLOQ010000047.1"/>
</dbReference>
<dbReference type="Pfam" id="PF01554">
    <property type="entry name" value="MatE"/>
    <property type="match status" value="2"/>
</dbReference>
<feature type="transmembrane region" description="Helical" evidence="10">
    <location>
        <begin position="320"/>
        <end position="340"/>
    </location>
</feature>
<gene>
    <name evidence="11" type="ORF">KQI20_12725</name>
</gene>
<proteinExistence type="inferred from homology"/>
<keyword evidence="7 10" id="KW-1133">Transmembrane helix</keyword>
<feature type="transmembrane region" description="Helical" evidence="10">
    <location>
        <begin position="134"/>
        <end position="156"/>
    </location>
</feature>
<sequence length="444" mass="48428">MTIQLSEHFTYKKIFRFALPSIVMMVFTSIYGVVDGTFVSNFVGKTSFAAVNLVWPFLMILGAFGFMIGTGGSALVAKTLGENKKEDANRYFTMLITLVVILGVLLTIIGLIVLRPLSIALGASGQMLEDCVTYGRTLMIFNTAFMLQSVFQSLFITAEKPRLGLIMTVAAGLTNMVLDALFIAVFKWGLVGAALASGLSQCIGGILPLIYFLSPKNDTALKFVKTKLEGRVLLKACANGASELMTTVSSSLVSMLYNFQLMRLAGQNGIAAYGAVMYVEFAFVAVFIGYSIGTAPIVSYHYGSGNNDEVKNMLNKSFKIMSVLGITMMVLAQILASPLAKVFVGYDKQLFDMTVHGFRLFSFYFILAGINIYTSSFFTALNNGMISAIISFSRTLGFETLAVIILPIFLQLDGVWLAITVAEICAFVISISFLIAKREKYHYA</sequence>
<evidence type="ECO:0000313" key="12">
    <source>
        <dbReference type="Proteomes" id="UP001196301"/>
    </source>
</evidence>
<keyword evidence="4" id="KW-0813">Transport</keyword>
<name>A0ABS6E1H0_9FIRM</name>
<protein>
    <recommendedName>
        <fullName evidence="3">Multidrug export protein MepA</fullName>
    </recommendedName>
</protein>
<organism evidence="11 12">
    <name type="scientific">Intestinibacter bartlettii</name>
    <dbReference type="NCBI Taxonomy" id="261299"/>
    <lineage>
        <taxon>Bacteria</taxon>
        <taxon>Bacillati</taxon>
        <taxon>Bacillota</taxon>
        <taxon>Clostridia</taxon>
        <taxon>Peptostreptococcales</taxon>
        <taxon>Peptostreptococcaceae</taxon>
        <taxon>Intestinibacter</taxon>
    </lineage>
</organism>
<dbReference type="PANTHER" id="PTHR43823:SF3">
    <property type="entry name" value="MULTIDRUG EXPORT PROTEIN MEPA"/>
    <property type="match status" value="1"/>
</dbReference>
<evidence type="ECO:0000256" key="6">
    <source>
        <dbReference type="ARBA" id="ARBA00022692"/>
    </source>
</evidence>
<feature type="transmembrane region" description="Helical" evidence="10">
    <location>
        <begin position="92"/>
        <end position="114"/>
    </location>
</feature>
<evidence type="ECO:0000313" key="11">
    <source>
        <dbReference type="EMBL" id="MBU5337307.1"/>
    </source>
</evidence>
<dbReference type="InterPro" id="IPR002528">
    <property type="entry name" value="MATE_fam"/>
</dbReference>
<dbReference type="InterPro" id="IPR045070">
    <property type="entry name" value="MATE_MepA-like"/>
</dbReference>
<reference evidence="11 12" key="1">
    <citation type="submission" date="2021-06" db="EMBL/GenBank/DDBJ databases">
        <authorList>
            <person name="Sun Q."/>
            <person name="Li D."/>
        </authorList>
    </citation>
    <scope>NUCLEOTIDE SEQUENCE [LARGE SCALE GENOMIC DNA]</scope>
    <source>
        <strain evidence="11 12">N19</strain>
    </source>
</reference>
<feature type="transmembrane region" description="Helical" evidence="10">
    <location>
        <begin position="233"/>
        <end position="257"/>
    </location>
</feature>
<comment type="similarity">
    <text evidence="2">Belongs to the multi antimicrobial extrusion (MATE) (TC 2.A.66.1) family. MepA subfamily.</text>
</comment>
<dbReference type="PIRSF" id="PIRSF006603">
    <property type="entry name" value="DinF"/>
    <property type="match status" value="1"/>
</dbReference>
<evidence type="ECO:0000256" key="5">
    <source>
        <dbReference type="ARBA" id="ARBA00022475"/>
    </source>
</evidence>
<comment type="subcellular location">
    <subcellularLocation>
        <location evidence="1">Cell membrane</location>
        <topology evidence="1">Multi-pass membrane protein</topology>
    </subcellularLocation>
</comment>
<dbReference type="EMBL" id="JAHLOQ010000047">
    <property type="protein sequence ID" value="MBU5337307.1"/>
    <property type="molecule type" value="Genomic_DNA"/>
</dbReference>
<evidence type="ECO:0000256" key="2">
    <source>
        <dbReference type="ARBA" id="ARBA00008417"/>
    </source>
</evidence>
<feature type="transmembrane region" description="Helical" evidence="10">
    <location>
        <begin position="388"/>
        <end position="409"/>
    </location>
</feature>
<evidence type="ECO:0000256" key="1">
    <source>
        <dbReference type="ARBA" id="ARBA00004651"/>
    </source>
</evidence>
<feature type="transmembrane region" description="Helical" evidence="10">
    <location>
        <begin position="277"/>
        <end position="299"/>
    </location>
</feature>
<keyword evidence="5" id="KW-1003">Cell membrane</keyword>
<dbReference type="Proteomes" id="UP001196301">
    <property type="component" value="Unassembled WGS sequence"/>
</dbReference>
<dbReference type="InterPro" id="IPR048279">
    <property type="entry name" value="MdtK-like"/>
</dbReference>
<accession>A0ABS6E1H0</accession>
<evidence type="ECO:0000256" key="7">
    <source>
        <dbReference type="ARBA" id="ARBA00022989"/>
    </source>
</evidence>
<comment type="caution">
    <text evidence="11">The sequence shown here is derived from an EMBL/GenBank/DDBJ whole genome shotgun (WGS) entry which is preliminary data.</text>
</comment>
<keyword evidence="12" id="KW-1185">Reference proteome</keyword>
<dbReference type="InterPro" id="IPR051327">
    <property type="entry name" value="MATE_MepA_subfamily"/>
</dbReference>
<evidence type="ECO:0000256" key="8">
    <source>
        <dbReference type="ARBA" id="ARBA00023136"/>
    </source>
</evidence>
<keyword evidence="8 10" id="KW-0472">Membrane</keyword>
<keyword evidence="6 10" id="KW-0812">Transmembrane</keyword>
<keyword evidence="9" id="KW-0046">Antibiotic resistance</keyword>
<feature type="transmembrane region" description="Helical" evidence="10">
    <location>
        <begin position="192"/>
        <end position="213"/>
    </location>
</feature>
<dbReference type="PANTHER" id="PTHR43823">
    <property type="entry name" value="SPORULATION PROTEIN YKVU"/>
    <property type="match status" value="1"/>
</dbReference>
<evidence type="ECO:0000256" key="10">
    <source>
        <dbReference type="SAM" id="Phobius"/>
    </source>
</evidence>
<dbReference type="CDD" id="cd13143">
    <property type="entry name" value="MATE_MepA_like"/>
    <property type="match status" value="1"/>
</dbReference>